<accession>U9TUE1</accession>
<sequence length="263" mass="30695">LGKYNETNIIIVAMLHDIYCCMKKSLIEDSLKSEVFIFWAEIAWANEGLQELITFEYLGNLKIHTIPLFFQRQYNELQSSKSIHELDGYLSLINSITEKQKKTKVIKNEANNRYLKNKKLNIKVQKLTNMKDQLLSLSITNIFFSQVIDTNNSSIIWEKLLRIGLFSRIADAEYVSSLEDVNFYDTFRHFLITKSLISEISKIIESLMCTDFDCSELNNTKTIVSKWGKRVVFFGKNAVRREYKSTEDAVRRELVILISLQFN</sequence>
<protein>
    <submittedName>
        <fullName evidence="1">Uncharacterized protein</fullName>
    </submittedName>
</protein>
<evidence type="ECO:0000313" key="1">
    <source>
        <dbReference type="EMBL" id="ESA11017.1"/>
    </source>
</evidence>
<dbReference type="EMBL" id="KI286466">
    <property type="protein sequence ID" value="ESA11017.1"/>
    <property type="molecule type" value="Genomic_DNA"/>
</dbReference>
<name>U9TUE1_RHIID</name>
<dbReference type="HOGENOM" id="CLU_1059883_0_0_1"/>
<organism evidence="1">
    <name type="scientific">Rhizophagus irregularis (strain DAOM 181602 / DAOM 197198 / MUCL 43194)</name>
    <name type="common">Arbuscular mycorrhizal fungus</name>
    <name type="synonym">Glomus intraradices</name>
    <dbReference type="NCBI Taxonomy" id="747089"/>
    <lineage>
        <taxon>Eukaryota</taxon>
        <taxon>Fungi</taxon>
        <taxon>Fungi incertae sedis</taxon>
        <taxon>Mucoromycota</taxon>
        <taxon>Glomeromycotina</taxon>
        <taxon>Glomeromycetes</taxon>
        <taxon>Glomerales</taxon>
        <taxon>Glomeraceae</taxon>
        <taxon>Rhizophagus</taxon>
    </lineage>
</organism>
<reference evidence="1" key="1">
    <citation type="submission" date="2013-07" db="EMBL/GenBank/DDBJ databases">
        <title>The genome of an arbuscular mycorrhizal fungus provides insights into the evolution of the oldest plant symbiosis.</title>
        <authorList>
            <consortium name="DOE Joint Genome Institute"/>
            <person name="Tisserant E."/>
            <person name="Malbreil M."/>
            <person name="Kuo A."/>
            <person name="Kohler A."/>
            <person name="Symeonidi A."/>
            <person name="Balestrini R."/>
            <person name="Charron P."/>
            <person name="Duensing N."/>
            <person name="Frei-dit-Frey N."/>
            <person name="Gianinazzi-Pearson V."/>
            <person name="Gilbert B."/>
            <person name="Handa Y."/>
            <person name="Hijri M."/>
            <person name="Kaul R."/>
            <person name="Kawaguchi M."/>
            <person name="Krajinski F."/>
            <person name="Lammers P."/>
            <person name="Lapierre D."/>
            <person name="Masclaux F.G."/>
            <person name="Murat C."/>
            <person name="Morin E."/>
            <person name="Ndikumana S."/>
            <person name="Pagni M."/>
            <person name="Petitpierre D."/>
            <person name="Requena N."/>
            <person name="Rosikiewicz P."/>
            <person name="Riley R."/>
            <person name="Saito K."/>
            <person name="San Clemente H."/>
            <person name="Shapiro H."/>
            <person name="van Tuinen D."/>
            <person name="Becard G."/>
            <person name="Bonfante P."/>
            <person name="Paszkowski U."/>
            <person name="Shachar-Hill Y."/>
            <person name="Young J.P."/>
            <person name="Sanders I.R."/>
            <person name="Henrissat B."/>
            <person name="Rensing S.A."/>
            <person name="Grigoriev I.V."/>
            <person name="Corradi N."/>
            <person name="Roux C."/>
            <person name="Martin F."/>
        </authorList>
    </citation>
    <scope>NUCLEOTIDE SEQUENCE</scope>
    <source>
        <strain evidence="1">DAOM 197198</strain>
    </source>
</reference>
<proteinExistence type="predicted"/>
<gene>
    <name evidence="1" type="ORF">GLOINDRAFT_97041</name>
</gene>
<feature type="non-terminal residue" evidence="1">
    <location>
        <position position="1"/>
    </location>
</feature>
<dbReference type="AlphaFoldDB" id="U9TUE1"/>